<keyword evidence="2" id="KW-1185">Reference proteome</keyword>
<dbReference type="Proteomes" id="UP000061660">
    <property type="component" value="Chromosome"/>
</dbReference>
<dbReference type="KEGG" id="pnp:IJ22_17720"/>
<organism evidence="1 2">
    <name type="scientific">Paenibacillus naphthalenovorans</name>
    <dbReference type="NCBI Taxonomy" id="162209"/>
    <lineage>
        <taxon>Bacteria</taxon>
        <taxon>Bacillati</taxon>
        <taxon>Bacillota</taxon>
        <taxon>Bacilli</taxon>
        <taxon>Bacillales</taxon>
        <taxon>Paenibacillaceae</taxon>
        <taxon>Paenibacillus</taxon>
    </lineage>
</organism>
<accession>A0A0U2KYV4</accession>
<dbReference type="RefSeq" id="WP_062408467.1">
    <property type="nucleotide sequence ID" value="NZ_CP013652.1"/>
</dbReference>
<evidence type="ECO:0000313" key="1">
    <source>
        <dbReference type="EMBL" id="ALS22146.1"/>
    </source>
</evidence>
<reference evidence="1 2" key="2">
    <citation type="journal article" date="2016" name="Genome Announc.">
        <title>Complete Genome Sequences of Two Interactive Moderate Thermophiles, Paenibacillus napthalenovorans 32O-Y and Paenibacillus sp. 32O-W.</title>
        <authorList>
            <person name="Butler R.R.III."/>
            <person name="Wang J."/>
            <person name="Stark B.C."/>
            <person name="Pombert J.F."/>
        </authorList>
    </citation>
    <scope>NUCLEOTIDE SEQUENCE [LARGE SCALE GENOMIC DNA]</scope>
    <source>
        <strain evidence="1 2">32O-Y</strain>
    </source>
</reference>
<dbReference type="PATRIC" id="fig|162209.4.peg.1877"/>
<dbReference type="OrthoDB" id="2680628at2"/>
<dbReference type="EMBL" id="CP013652">
    <property type="protein sequence ID" value="ALS22146.1"/>
    <property type="molecule type" value="Genomic_DNA"/>
</dbReference>
<evidence type="ECO:0000313" key="2">
    <source>
        <dbReference type="Proteomes" id="UP000061660"/>
    </source>
</evidence>
<dbReference type="STRING" id="162209.IJ22_17720"/>
<sequence length="127" mass="15076">MLINNQIELHQKSVDYVKEVFSKYIEVEQLDSIVTNPIIHIYPKKDTYEQDGKLNGYIDALFSEFHVYDTEKKTVWKSKRLHDGICPYEDLYVNQIKIFKDLSTMISLKGKYIVSGSYTTFDIYKYR</sequence>
<reference evidence="2" key="1">
    <citation type="submission" date="2015-12" db="EMBL/GenBank/DDBJ databases">
        <title>Complete genome sequences of two moderately thermophilic Paenibacillus species.</title>
        <authorList>
            <person name="Butler R.III."/>
            <person name="Wang J."/>
            <person name="Stark B.C."/>
            <person name="Pombert J.-F."/>
        </authorList>
    </citation>
    <scope>NUCLEOTIDE SEQUENCE [LARGE SCALE GENOMIC DNA]</scope>
    <source>
        <strain evidence="2">32O-Y</strain>
    </source>
</reference>
<proteinExistence type="predicted"/>
<dbReference type="AlphaFoldDB" id="A0A0U2KYV4"/>
<protein>
    <submittedName>
        <fullName evidence="1">Uncharacterized protein</fullName>
    </submittedName>
</protein>
<gene>
    <name evidence="1" type="ORF">IJ22_17720</name>
</gene>
<name>A0A0U2KYV4_9BACL</name>